<reference evidence="1 2" key="1">
    <citation type="submission" date="2014-11" db="EMBL/GenBank/DDBJ databases">
        <title>Genome sequence of Flavihumibacter solisilvae 3-3.</title>
        <authorList>
            <person name="Zhou G."/>
            <person name="Li M."/>
            <person name="Wang G."/>
        </authorList>
    </citation>
    <scope>NUCLEOTIDE SEQUENCE [LARGE SCALE GENOMIC DNA]</scope>
    <source>
        <strain evidence="1 2">3-3</strain>
    </source>
</reference>
<sequence>MRDSIDRSKAAFQSEEALMKLLFQAQDHITNKWNKTVFNWNKTLAQLMIIFGDCLKLNL</sequence>
<evidence type="ECO:0000313" key="2">
    <source>
        <dbReference type="Proteomes" id="UP000031408"/>
    </source>
</evidence>
<dbReference type="Proteomes" id="UP000031408">
    <property type="component" value="Unassembled WGS sequence"/>
</dbReference>
<name>A0A0C1KU60_9BACT</name>
<keyword evidence="2" id="KW-1185">Reference proteome</keyword>
<evidence type="ECO:0000313" key="1">
    <source>
        <dbReference type="EMBL" id="KIC91327.1"/>
    </source>
</evidence>
<protein>
    <submittedName>
        <fullName evidence="1">Uncharacterized protein</fullName>
    </submittedName>
</protein>
<dbReference type="EMBL" id="JSVC01000039">
    <property type="protein sequence ID" value="KIC91327.1"/>
    <property type="molecule type" value="Genomic_DNA"/>
</dbReference>
<organism evidence="1 2">
    <name type="scientific">Flavihumibacter solisilvae</name>
    <dbReference type="NCBI Taxonomy" id="1349421"/>
    <lineage>
        <taxon>Bacteria</taxon>
        <taxon>Pseudomonadati</taxon>
        <taxon>Bacteroidota</taxon>
        <taxon>Chitinophagia</taxon>
        <taxon>Chitinophagales</taxon>
        <taxon>Chitinophagaceae</taxon>
        <taxon>Flavihumibacter</taxon>
    </lineage>
</organism>
<proteinExistence type="predicted"/>
<gene>
    <name evidence="1" type="ORF">OI18_22310</name>
</gene>
<dbReference type="AlphaFoldDB" id="A0A0C1KU60"/>
<accession>A0A0C1KU60</accession>
<comment type="caution">
    <text evidence="1">The sequence shown here is derived from an EMBL/GenBank/DDBJ whole genome shotgun (WGS) entry which is preliminary data.</text>
</comment>